<keyword evidence="1" id="KW-0472">Membrane</keyword>
<keyword evidence="3" id="KW-1185">Reference proteome</keyword>
<feature type="transmembrane region" description="Helical" evidence="1">
    <location>
        <begin position="37"/>
        <end position="54"/>
    </location>
</feature>
<feature type="transmembrane region" description="Helical" evidence="1">
    <location>
        <begin position="93"/>
        <end position="113"/>
    </location>
</feature>
<evidence type="ECO:0000256" key="1">
    <source>
        <dbReference type="SAM" id="Phobius"/>
    </source>
</evidence>
<organism evidence="2 3">
    <name type="scientific">Oceanotoga teriensis</name>
    <dbReference type="NCBI Taxonomy" id="515440"/>
    <lineage>
        <taxon>Bacteria</taxon>
        <taxon>Thermotogati</taxon>
        <taxon>Thermotogota</taxon>
        <taxon>Thermotogae</taxon>
        <taxon>Petrotogales</taxon>
        <taxon>Petrotogaceae</taxon>
        <taxon>Oceanotoga</taxon>
    </lineage>
</organism>
<sequence>MKNTLLEIFYIISGLISITAAFYSLKDKKHPHRLETALFWSIFGFIFIAGKYIPSWIVGILILIMGILTATKRVTFGSLINSTEEFREKSSKLIGGKIFIPALTIGIIAFAVAQGIPSLGGLVGLGFGALAATIISFFITKAKPKEFTYDSSRLLLQIGAASILPQLLTALGALFTKAGVGTVISDGIGNFVQQGNILGGVIAYCLGMAIFTMIMGNAFAAFAVITAGIGIPFVYSQGANPAIAGSLALTAGYCGTLMTPMAANFNIVPAAILQTKNKNRVIISQFPIAIALLITHILLMYYWAF</sequence>
<dbReference type="AlphaFoldDB" id="A0AA45C708"/>
<feature type="transmembrane region" description="Helical" evidence="1">
    <location>
        <begin position="154"/>
        <end position="175"/>
    </location>
</feature>
<dbReference type="EMBL" id="QGGI01000007">
    <property type="protein sequence ID" value="PWJ95118.1"/>
    <property type="molecule type" value="Genomic_DNA"/>
</dbReference>
<accession>A0AA45C708</accession>
<keyword evidence="1" id="KW-0812">Transmembrane</keyword>
<feature type="transmembrane region" description="Helical" evidence="1">
    <location>
        <begin position="242"/>
        <end position="265"/>
    </location>
</feature>
<dbReference type="Pfam" id="PF06166">
    <property type="entry name" value="DUF979"/>
    <property type="match status" value="1"/>
</dbReference>
<feature type="transmembrane region" description="Helical" evidence="1">
    <location>
        <begin position="6"/>
        <end position="25"/>
    </location>
</feature>
<reference evidence="2 3" key="1">
    <citation type="submission" date="2018-05" db="EMBL/GenBank/DDBJ databases">
        <title>Genomic Encyclopedia of Type Strains, Phase IV (KMG-IV): sequencing the most valuable type-strain genomes for metagenomic binning, comparative biology and taxonomic classification.</title>
        <authorList>
            <person name="Goeker M."/>
        </authorList>
    </citation>
    <scope>NUCLEOTIDE SEQUENCE [LARGE SCALE GENOMIC DNA]</scope>
    <source>
        <strain evidence="2 3">DSM 24906</strain>
    </source>
</reference>
<comment type="caution">
    <text evidence="2">The sequence shown here is derived from an EMBL/GenBank/DDBJ whole genome shotgun (WGS) entry which is preliminary data.</text>
</comment>
<feature type="transmembrane region" description="Helical" evidence="1">
    <location>
        <begin position="119"/>
        <end position="142"/>
    </location>
</feature>
<feature type="transmembrane region" description="Helical" evidence="1">
    <location>
        <begin position="218"/>
        <end position="236"/>
    </location>
</feature>
<feature type="transmembrane region" description="Helical" evidence="1">
    <location>
        <begin position="286"/>
        <end position="304"/>
    </location>
</feature>
<protein>
    <submittedName>
        <fullName evidence="2">Membrane protein</fullName>
    </submittedName>
</protein>
<evidence type="ECO:0000313" key="2">
    <source>
        <dbReference type="EMBL" id="PWJ95118.1"/>
    </source>
</evidence>
<dbReference type="InterPro" id="IPR009323">
    <property type="entry name" value="DUF979"/>
</dbReference>
<dbReference type="RefSeq" id="WP_109604653.1">
    <property type="nucleotide sequence ID" value="NZ_QGGI01000007.1"/>
</dbReference>
<name>A0AA45C708_9BACT</name>
<gene>
    <name evidence="2" type="ORF">C7380_10773</name>
</gene>
<feature type="transmembrane region" description="Helical" evidence="1">
    <location>
        <begin position="195"/>
        <end position="211"/>
    </location>
</feature>
<dbReference type="Proteomes" id="UP000245921">
    <property type="component" value="Unassembled WGS sequence"/>
</dbReference>
<keyword evidence="1" id="KW-1133">Transmembrane helix</keyword>
<proteinExistence type="predicted"/>
<evidence type="ECO:0000313" key="3">
    <source>
        <dbReference type="Proteomes" id="UP000245921"/>
    </source>
</evidence>